<evidence type="ECO:0008006" key="4">
    <source>
        <dbReference type="Google" id="ProtNLM"/>
    </source>
</evidence>
<dbReference type="Proteomes" id="UP001454036">
    <property type="component" value="Unassembled WGS sequence"/>
</dbReference>
<proteinExistence type="predicted"/>
<evidence type="ECO:0000256" key="1">
    <source>
        <dbReference type="SAM" id="MobiDB-lite"/>
    </source>
</evidence>
<keyword evidence="3" id="KW-1185">Reference proteome</keyword>
<name>A0AAV3Q4V4_LITER</name>
<dbReference type="AlphaFoldDB" id="A0AAV3Q4V4"/>
<feature type="region of interest" description="Disordered" evidence="1">
    <location>
        <begin position="1"/>
        <end position="33"/>
    </location>
</feature>
<reference evidence="2 3" key="1">
    <citation type="submission" date="2024-01" db="EMBL/GenBank/DDBJ databases">
        <title>The complete chloroplast genome sequence of Lithospermum erythrorhizon: insights into the phylogenetic relationship among Boraginaceae species and the maternal lineages of purple gromwells.</title>
        <authorList>
            <person name="Okada T."/>
            <person name="Watanabe K."/>
        </authorList>
    </citation>
    <scope>NUCLEOTIDE SEQUENCE [LARGE SCALE GENOMIC DNA]</scope>
</reference>
<evidence type="ECO:0000313" key="3">
    <source>
        <dbReference type="Proteomes" id="UP001454036"/>
    </source>
</evidence>
<dbReference type="EMBL" id="BAABME010003525">
    <property type="protein sequence ID" value="GAA0159124.1"/>
    <property type="molecule type" value="Genomic_DNA"/>
</dbReference>
<protein>
    <recommendedName>
        <fullName evidence="4">Transmembrane protein</fullName>
    </recommendedName>
</protein>
<accession>A0AAV3Q4V4</accession>
<sequence>MDETPSPSSTSRNGSTTRNGRKIQQRHAAEEEDGVDPIKCTGKSCKSCTAGVIADCVAVCCCPCAVVDILAFTFLKIPYLMGRRWLTKGRMKMVKKKNRKERPSSEDDERGVVVMGGINGNSRKVPVESEEVALENEVMELGNEELKDNFSAEEEDVWLELYRIGHLGFGRVSFSTSGSSSHRKITSS</sequence>
<gene>
    <name evidence="2" type="ORF">LIER_15979</name>
</gene>
<organism evidence="2 3">
    <name type="scientific">Lithospermum erythrorhizon</name>
    <name type="common">Purple gromwell</name>
    <name type="synonym">Lithospermum officinale var. erythrorhizon</name>
    <dbReference type="NCBI Taxonomy" id="34254"/>
    <lineage>
        <taxon>Eukaryota</taxon>
        <taxon>Viridiplantae</taxon>
        <taxon>Streptophyta</taxon>
        <taxon>Embryophyta</taxon>
        <taxon>Tracheophyta</taxon>
        <taxon>Spermatophyta</taxon>
        <taxon>Magnoliopsida</taxon>
        <taxon>eudicotyledons</taxon>
        <taxon>Gunneridae</taxon>
        <taxon>Pentapetalae</taxon>
        <taxon>asterids</taxon>
        <taxon>lamiids</taxon>
        <taxon>Boraginales</taxon>
        <taxon>Boraginaceae</taxon>
        <taxon>Boraginoideae</taxon>
        <taxon>Lithospermeae</taxon>
        <taxon>Lithospermum</taxon>
    </lineage>
</organism>
<dbReference type="PANTHER" id="PTHR33264:SF6">
    <property type="entry name" value="OS01G0638800 PROTEIN"/>
    <property type="match status" value="1"/>
</dbReference>
<evidence type="ECO:0000313" key="2">
    <source>
        <dbReference type="EMBL" id="GAA0159124.1"/>
    </source>
</evidence>
<feature type="compositionally biased region" description="Low complexity" evidence="1">
    <location>
        <begin position="1"/>
        <end position="18"/>
    </location>
</feature>
<dbReference type="PANTHER" id="PTHR33264">
    <property type="entry name" value="EXPRESSED PROTEIN"/>
    <property type="match status" value="1"/>
</dbReference>
<comment type="caution">
    <text evidence="2">The sequence shown here is derived from an EMBL/GenBank/DDBJ whole genome shotgun (WGS) entry which is preliminary data.</text>
</comment>